<keyword evidence="1 4" id="KW-0479">Metal-binding</keyword>
<proteinExistence type="predicted"/>
<reference evidence="7" key="1">
    <citation type="submission" date="2021-01" db="EMBL/GenBank/DDBJ databases">
        <authorList>
            <person name="Corre E."/>
            <person name="Pelletier E."/>
            <person name="Niang G."/>
            <person name="Scheremetjew M."/>
            <person name="Finn R."/>
            <person name="Kale V."/>
            <person name="Holt S."/>
            <person name="Cochrane G."/>
            <person name="Meng A."/>
            <person name="Brown T."/>
            <person name="Cohen L."/>
        </authorList>
    </citation>
    <scope>NUCLEOTIDE SEQUENCE</scope>
    <source>
        <strain evidence="7">CCMP219</strain>
    </source>
</reference>
<dbReference type="SUPFAM" id="SSF56219">
    <property type="entry name" value="DNase I-like"/>
    <property type="match status" value="1"/>
</dbReference>
<dbReference type="Gene3D" id="4.10.1000.10">
    <property type="entry name" value="Zinc finger, CCCH-type"/>
    <property type="match status" value="1"/>
</dbReference>
<keyword evidence="3 4" id="KW-0862">Zinc</keyword>
<evidence type="ECO:0000256" key="3">
    <source>
        <dbReference type="ARBA" id="ARBA00022833"/>
    </source>
</evidence>
<dbReference type="EMBL" id="HBEC01017363">
    <property type="protein sequence ID" value="CAD8288095.1"/>
    <property type="molecule type" value="Transcribed_RNA"/>
</dbReference>
<dbReference type="PANTHER" id="PTHR12121:SF36">
    <property type="entry name" value="ENDONUCLEASE_EXONUCLEASE_PHOSPHATASE DOMAIN-CONTAINING PROTEIN"/>
    <property type="match status" value="1"/>
</dbReference>
<dbReference type="SMART" id="SM00356">
    <property type="entry name" value="ZnF_C3H1"/>
    <property type="match status" value="1"/>
</dbReference>
<evidence type="ECO:0000313" key="7">
    <source>
        <dbReference type="EMBL" id="CAD8288095.1"/>
    </source>
</evidence>
<dbReference type="Gene3D" id="3.60.10.10">
    <property type="entry name" value="Endonuclease/exonuclease/phosphatase"/>
    <property type="match status" value="1"/>
</dbReference>
<dbReference type="InterPro" id="IPR000571">
    <property type="entry name" value="Znf_CCCH"/>
</dbReference>
<evidence type="ECO:0000256" key="1">
    <source>
        <dbReference type="ARBA" id="ARBA00022723"/>
    </source>
</evidence>
<dbReference type="AlphaFoldDB" id="A0A7R9V8C1"/>
<dbReference type="InterPro" id="IPR036691">
    <property type="entry name" value="Endo/exonu/phosph_ase_sf"/>
</dbReference>
<dbReference type="GO" id="GO:0000175">
    <property type="term" value="F:3'-5'-RNA exonuclease activity"/>
    <property type="evidence" value="ECO:0007669"/>
    <property type="project" value="TreeGrafter"/>
</dbReference>
<organism evidence="7">
    <name type="scientific">Chlamydomonas euryale</name>
    <dbReference type="NCBI Taxonomy" id="1486919"/>
    <lineage>
        <taxon>Eukaryota</taxon>
        <taxon>Viridiplantae</taxon>
        <taxon>Chlorophyta</taxon>
        <taxon>core chlorophytes</taxon>
        <taxon>Chlorophyceae</taxon>
        <taxon>CS clade</taxon>
        <taxon>Chlamydomonadales</taxon>
        <taxon>Chlamydomonadaceae</taxon>
        <taxon>Chlamydomonas</taxon>
    </lineage>
</organism>
<dbReference type="InterPro" id="IPR050410">
    <property type="entry name" value="CCR4/nocturin_mRNA_transcr"/>
</dbReference>
<dbReference type="PANTHER" id="PTHR12121">
    <property type="entry name" value="CARBON CATABOLITE REPRESSOR PROTEIN 4"/>
    <property type="match status" value="1"/>
</dbReference>
<evidence type="ECO:0000256" key="5">
    <source>
        <dbReference type="SAM" id="MobiDB-lite"/>
    </source>
</evidence>
<dbReference type="PROSITE" id="PS50103">
    <property type="entry name" value="ZF_C3H1"/>
    <property type="match status" value="1"/>
</dbReference>
<feature type="zinc finger region" description="C3H1-type" evidence="4">
    <location>
        <begin position="12"/>
        <end position="38"/>
    </location>
</feature>
<name>A0A7R9V8C1_9CHLO</name>
<evidence type="ECO:0000256" key="4">
    <source>
        <dbReference type="PROSITE-ProRule" id="PRU00723"/>
    </source>
</evidence>
<dbReference type="Pfam" id="PF00642">
    <property type="entry name" value="zf-CCCH"/>
    <property type="match status" value="1"/>
</dbReference>
<evidence type="ECO:0000256" key="2">
    <source>
        <dbReference type="ARBA" id="ARBA00022771"/>
    </source>
</evidence>
<feature type="domain" description="C3H1-type" evidence="6">
    <location>
        <begin position="12"/>
        <end position="38"/>
    </location>
</feature>
<feature type="compositionally biased region" description="Low complexity" evidence="5">
    <location>
        <begin position="59"/>
        <end position="82"/>
    </location>
</feature>
<keyword evidence="2 4" id="KW-0863">Zinc-finger</keyword>
<accession>A0A7R9V8C1</accession>
<feature type="region of interest" description="Disordered" evidence="5">
    <location>
        <begin position="59"/>
        <end position="135"/>
    </location>
</feature>
<dbReference type="InterPro" id="IPR036855">
    <property type="entry name" value="Znf_CCCH_sf"/>
</dbReference>
<gene>
    <name evidence="7" type="ORF">CEUR00632_LOCUS8134</name>
</gene>
<dbReference type="GO" id="GO:0008270">
    <property type="term" value="F:zinc ion binding"/>
    <property type="evidence" value="ECO:0007669"/>
    <property type="project" value="UniProtKB-KW"/>
</dbReference>
<sequence>MQADGPGTSECLPMQVCTHFLRGTCRFGTQCRFQHVAASSTTAGSAAAAAAAVVHTTMQQRTSQNQLGQQQQPPQQQQYSQRRQPHGGPPHGRYGGHSQHSAVWGQAGGGGGQGARTPDGRGAGGGRRSADEAALTDRVIVDAPAEQLPGSCGEAAVPFGPRFRMMSYNILADEYATQYAHDLYRGTPHFCLEWRYRLPRLVQEVATWRPSVVCFQV</sequence>
<protein>
    <recommendedName>
        <fullName evidence="6">C3H1-type domain-containing protein</fullName>
    </recommendedName>
</protein>
<evidence type="ECO:0000259" key="6">
    <source>
        <dbReference type="PROSITE" id="PS50103"/>
    </source>
</evidence>
<dbReference type="SUPFAM" id="SSF90229">
    <property type="entry name" value="CCCH zinc finger"/>
    <property type="match status" value="1"/>
</dbReference>